<sequence>MSRNQLIFSINGLEPCFFQH</sequence>
<organism evidence="1">
    <name type="scientific">Rhizophora mucronata</name>
    <name type="common">Asiatic mangrove</name>
    <dbReference type="NCBI Taxonomy" id="61149"/>
    <lineage>
        <taxon>Eukaryota</taxon>
        <taxon>Viridiplantae</taxon>
        <taxon>Streptophyta</taxon>
        <taxon>Embryophyta</taxon>
        <taxon>Tracheophyta</taxon>
        <taxon>Spermatophyta</taxon>
        <taxon>Magnoliopsida</taxon>
        <taxon>eudicotyledons</taxon>
        <taxon>Gunneridae</taxon>
        <taxon>Pentapetalae</taxon>
        <taxon>rosids</taxon>
        <taxon>fabids</taxon>
        <taxon>Malpighiales</taxon>
        <taxon>Rhizophoraceae</taxon>
        <taxon>Rhizophora</taxon>
    </lineage>
</organism>
<protein>
    <submittedName>
        <fullName evidence="1">Uncharacterized protein</fullName>
    </submittedName>
</protein>
<evidence type="ECO:0000313" key="1">
    <source>
        <dbReference type="EMBL" id="MBX05011.1"/>
    </source>
</evidence>
<dbReference type="EMBL" id="GGEC01024527">
    <property type="protein sequence ID" value="MBX05011.1"/>
    <property type="molecule type" value="Transcribed_RNA"/>
</dbReference>
<accession>A0A2P2KH26</accession>
<reference evidence="1" key="1">
    <citation type="submission" date="2018-02" db="EMBL/GenBank/DDBJ databases">
        <title>Rhizophora mucronata_Transcriptome.</title>
        <authorList>
            <person name="Meera S.P."/>
            <person name="Sreeshan A."/>
            <person name="Augustine A."/>
        </authorList>
    </citation>
    <scope>NUCLEOTIDE SEQUENCE</scope>
    <source>
        <tissue evidence="1">Leaf</tissue>
    </source>
</reference>
<name>A0A2P2KH26_RHIMU</name>
<dbReference type="AlphaFoldDB" id="A0A2P2KH26"/>
<proteinExistence type="predicted"/>